<organism evidence="1 2">
    <name type="scientific">Panagrellus redivivus</name>
    <name type="common">Microworm</name>
    <dbReference type="NCBI Taxonomy" id="6233"/>
    <lineage>
        <taxon>Eukaryota</taxon>
        <taxon>Metazoa</taxon>
        <taxon>Ecdysozoa</taxon>
        <taxon>Nematoda</taxon>
        <taxon>Chromadorea</taxon>
        <taxon>Rhabditida</taxon>
        <taxon>Tylenchina</taxon>
        <taxon>Panagrolaimomorpha</taxon>
        <taxon>Panagrolaimoidea</taxon>
        <taxon>Panagrolaimidae</taxon>
        <taxon>Panagrellus</taxon>
    </lineage>
</organism>
<sequence>MKRRIFFHGHDDPKRFRTTDQEYMNYEVDMPPLHNTPFASIAKGAQSFFLNGSCENNNMEIDDEIPTCIKCHKVKEVLPGPDADPLCRRCVTNYYCRVINAKNHYFLSDRHIAHLRRYKPSSEYPAVYVLESEVEKVALKIHRHVHWSVLAQFQERRRSEYLRSACDWSEVESMLNKFDTIDPYLFAEEYMRLHPPTLHQSLCFQ</sequence>
<reference evidence="2" key="2">
    <citation type="submission" date="2020-10" db="UniProtKB">
        <authorList>
            <consortium name="WormBaseParasite"/>
        </authorList>
    </citation>
    <scope>IDENTIFICATION</scope>
</reference>
<name>A0A7E4VSN4_PANRE</name>
<accession>A0A7E4VSN4</accession>
<dbReference type="Proteomes" id="UP000492821">
    <property type="component" value="Unassembled WGS sequence"/>
</dbReference>
<proteinExistence type="predicted"/>
<reference evidence="1" key="1">
    <citation type="journal article" date="2013" name="Genetics">
        <title>The draft genome and transcriptome of Panagrellus redivivus are shaped by the harsh demands of a free-living lifestyle.</title>
        <authorList>
            <person name="Srinivasan J."/>
            <person name="Dillman A.R."/>
            <person name="Macchietto M.G."/>
            <person name="Heikkinen L."/>
            <person name="Lakso M."/>
            <person name="Fracchia K.M."/>
            <person name="Antoshechkin I."/>
            <person name="Mortazavi A."/>
            <person name="Wong G."/>
            <person name="Sternberg P.W."/>
        </authorList>
    </citation>
    <scope>NUCLEOTIDE SEQUENCE [LARGE SCALE GENOMIC DNA]</scope>
    <source>
        <strain evidence="1">MT8872</strain>
    </source>
</reference>
<protein>
    <submittedName>
        <fullName evidence="2">Nuclear receptor domain-containing protein</fullName>
    </submittedName>
</protein>
<dbReference type="WBParaSite" id="Pan_g2805.t1">
    <property type="protein sequence ID" value="Pan_g2805.t1"/>
    <property type="gene ID" value="Pan_g2805"/>
</dbReference>
<dbReference type="AlphaFoldDB" id="A0A7E4VSN4"/>
<evidence type="ECO:0000313" key="2">
    <source>
        <dbReference type="WBParaSite" id="Pan_g2805.t1"/>
    </source>
</evidence>
<evidence type="ECO:0000313" key="1">
    <source>
        <dbReference type="Proteomes" id="UP000492821"/>
    </source>
</evidence>
<keyword evidence="1" id="KW-1185">Reference proteome</keyword>